<evidence type="ECO:0000256" key="1">
    <source>
        <dbReference type="ARBA" id="ARBA00006383"/>
    </source>
</evidence>
<evidence type="ECO:0000256" key="4">
    <source>
        <dbReference type="ARBA" id="ARBA00023315"/>
    </source>
</evidence>
<keyword evidence="4 5" id="KW-0012">Acyltransferase</keyword>
<dbReference type="InterPro" id="IPR003679">
    <property type="entry name" value="Amioglycoside_AcTrfase"/>
</dbReference>
<evidence type="ECO:0000256" key="3">
    <source>
        <dbReference type="ARBA" id="ARBA00022679"/>
    </source>
</evidence>
<comment type="similarity">
    <text evidence="1 5">Belongs to the antibiotic N-acetyltransferase family.</text>
</comment>
<protein>
    <recommendedName>
        <fullName evidence="2 5">Aminoglycoside N(3)-acetyltransferase</fullName>
        <ecNumber evidence="5">2.3.1.-</ecNumber>
    </recommendedName>
</protein>
<gene>
    <name evidence="6" type="ORF">SOCE26_061210</name>
</gene>
<evidence type="ECO:0000256" key="2">
    <source>
        <dbReference type="ARBA" id="ARBA00012882"/>
    </source>
</evidence>
<dbReference type="Pfam" id="PF02522">
    <property type="entry name" value="Antibiotic_NAT"/>
    <property type="match status" value="1"/>
</dbReference>
<keyword evidence="3 5" id="KW-0808">Transferase</keyword>
<dbReference type="SUPFAM" id="SSF110710">
    <property type="entry name" value="TTHA0583/YokD-like"/>
    <property type="match status" value="1"/>
</dbReference>
<proteinExistence type="inferred from homology"/>
<dbReference type="AlphaFoldDB" id="A0A2L0EZE6"/>
<dbReference type="EMBL" id="CP012673">
    <property type="protein sequence ID" value="AUX44655.1"/>
    <property type="molecule type" value="Genomic_DNA"/>
</dbReference>
<dbReference type="RefSeq" id="WP_104983152.1">
    <property type="nucleotide sequence ID" value="NZ_CP012673.1"/>
</dbReference>
<evidence type="ECO:0000313" key="7">
    <source>
        <dbReference type="Proteomes" id="UP000238348"/>
    </source>
</evidence>
<evidence type="ECO:0000256" key="5">
    <source>
        <dbReference type="RuleBase" id="RU365031"/>
    </source>
</evidence>
<dbReference type="GO" id="GO:0046677">
    <property type="term" value="P:response to antibiotic"/>
    <property type="evidence" value="ECO:0007669"/>
    <property type="project" value="UniProtKB-KW"/>
</dbReference>
<dbReference type="GO" id="GO:0046353">
    <property type="term" value="F:aminoglycoside 3-N-acetyltransferase activity"/>
    <property type="evidence" value="ECO:0007669"/>
    <property type="project" value="UniProtKB-EC"/>
</dbReference>
<dbReference type="InterPro" id="IPR028345">
    <property type="entry name" value="Antibiotic_NAT-like"/>
</dbReference>
<evidence type="ECO:0000313" key="6">
    <source>
        <dbReference type="EMBL" id="AUX44655.1"/>
    </source>
</evidence>
<comment type="catalytic activity">
    <reaction evidence="5">
        <text>a 2-deoxystreptamine antibiotic + acetyl-CoA = an N(3)-acetyl-2-deoxystreptamine antibiotic + CoA + H(+)</text>
        <dbReference type="Rhea" id="RHEA:12665"/>
        <dbReference type="ChEBI" id="CHEBI:15378"/>
        <dbReference type="ChEBI" id="CHEBI:57287"/>
        <dbReference type="ChEBI" id="CHEBI:57288"/>
        <dbReference type="ChEBI" id="CHEBI:57921"/>
        <dbReference type="ChEBI" id="CHEBI:77452"/>
        <dbReference type="EC" id="2.3.1.81"/>
    </reaction>
</comment>
<organism evidence="6 7">
    <name type="scientific">Sorangium cellulosum</name>
    <name type="common">Polyangium cellulosum</name>
    <dbReference type="NCBI Taxonomy" id="56"/>
    <lineage>
        <taxon>Bacteria</taxon>
        <taxon>Pseudomonadati</taxon>
        <taxon>Myxococcota</taxon>
        <taxon>Polyangia</taxon>
        <taxon>Polyangiales</taxon>
        <taxon>Polyangiaceae</taxon>
        <taxon>Sorangium</taxon>
    </lineage>
</organism>
<dbReference type="PANTHER" id="PTHR11104:SF0">
    <property type="entry name" value="SPBETA PROPHAGE-DERIVED AMINOGLYCOSIDE N(3')-ACETYLTRANSFERASE-LIKE PROTEIN YOKD"/>
    <property type="match status" value="1"/>
</dbReference>
<reference evidence="6 7" key="1">
    <citation type="submission" date="2015-09" db="EMBL/GenBank/DDBJ databases">
        <title>Sorangium comparison.</title>
        <authorList>
            <person name="Zaburannyi N."/>
            <person name="Bunk B."/>
            <person name="Overmann J."/>
            <person name="Mueller R."/>
        </authorList>
    </citation>
    <scope>NUCLEOTIDE SEQUENCE [LARGE SCALE GENOMIC DNA]</scope>
    <source>
        <strain evidence="6 7">So ce26</strain>
    </source>
</reference>
<dbReference type="PANTHER" id="PTHR11104">
    <property type="entry name" value="AMINOGLYCOSIDE N3-ACETYLTRANSFERASE"/>
    <property type="match status" value="1"/>
</dbReference>
<name>A0A2L0EZE6_SORCE</name>
<dbReference type="EC" id="2.3.1.-" evidence="5"/>
<sequence>MSEDQTIRAYPDVPVTLPSLVEELTALGVQPGMTLLVHSSLSKLGWVSGGPVAVILALEEILSPEGTLVMPTQSTGLSDPALWQEPPVPESWWEPIRRTMPAYDPDLTPTRQMGAVAETFRKQRGVRRSAHPHTSFAAWGRHAETVTANHQLSPALGEGSPLAHVYELDGWVLLLGVGHLNNTSLHLSEHRSDFPGKRRMVHHAPVLVDGVRQWVAFEDLATDSGDFDRAGADFARDTGLERRGRAGAATALLMPQRALVDYGVEWLKRNRKEDRGDTPGAPPAGR</sequence>
<dbReference type="OrthoDB" id="7330654at2"/>
<accession>A0A2L0EZE6</accession>
<keyword evidence="5" id="KW-0046">Antibiotic resistance</keyword>
<dbReference type="Proteomes" id="UP000238348">
    <property type="component" value="Chromosome"/>
</dbReference>